<sequence length="163" mass="18340">MIRNAVLEDSPKIAEIYNFYVANSCITFEETEVSSEEMSNRLRKVSESTLPWIVAIEDEAVIGYAYATKWKERTAYRFSVESTIYLSNEAQGKGLGTELYEALLDKLKRLGINSVIGGITLPNPASIGLHEKLGMEKVAHFPKVGFKFGEWLDVGYWQLGLHT</sequence>
<evidence type="ECO:0000256" key="1">
    <source>
        <dbReference type="ARBA" id="ARBA00022679"/>
    </source>
</evidence>
<dbReference type="EMBL" id="CP013926">
    <property type="protein sequence ID" value="AMJ76446.1"/>
    <property type="molecule type" value="Genomic_DNA"/>
</dbReference>
<accession>A0AAW7Z545</accession>
<protein>
    <submittedName>
        <fullName evidence="5">GNAT family N-acetyltransferase</fullName>
        <ecNumber evidence="5">2.3.1.-</ecNumber>
    </submittedName>
    <submittedName>
        <fullName evidence="4">Phosphinothricin acetyltransferase</fullName>
    </submittedName>
</protein>
<dbReference type="Proteomes" id="UP001170717">
    <property type="component" value="Unassembled WGS sequence"/>
</dbReference>
<dbReference type="Gene3D" id="3.40.630.30">
    <property type="match status" value="1"/>
</dbReference>
<feature type="domain" description="N-acetyltransferase" evidence="3">
    <location>
        <begin position="1"/>
        <end position="155"/>
    </location>
</feature>
<name>A0AAW7Z545_9ALTE</name>
<dbReference type="EC" id="2.3.1.-" evidence="5"/>
<gene>
    <name evidence="4" type="ORF">AVL57_13845</name>
    <name evidence="5" type="ORF">Q4527_08100</name>
</gene>
<dbReference type="InterPro" id="IPR000182">
    <property type="entry name" value="GNAT_dom"/>
</dbReference>
<dbReference type="InterPro" id="IPR016181">
    <property type="entry name" value="Acyl_CoA_acyltransferase"/>
</dbReference>
<keyword evidence="2 5" id="KW-0012">Acyltransferase</keyword>
<evidence type="ECO:0000256" key="2">
    <source>
        <dbReference type="ARBA" id="ARBA00023315"/>
    </source>
</evidence>
<dbReference type="PANTHER" id="PTHR43072:SF23">
    <property type="entry name" value="UPF0039 PROTEIN C11D3.02C"/>
    <property type="match status" value="1"/>
</dbReference>
<keyword evidence="6" id="KW-1185">Reference proteome</keyword>
<evidence type="ECO:0000313" key="7">
    <source>
        <dbReference type="Proteomes" id="UP001170717"/>
    </source>
</evidence>
<evidence type="ECO:0000259" key="3">
    <source>
        <dbReference type="PROSITE" id="PS51186"/>
    </source>
</evidence>
<evidence type="ECO:0000313" key="5">
    <source>
        <dbReference type="EMBL" id="MDO6577352.1"/>
    </source>
</evidence>
<dbReference type="NCBIfam" id="NF040504">
    <property type="entry name" value="resist_ArsN1b"/>
    <property type="match status" value="1"/>
</dbReference>
<dbReference type="GO" id="GO:0016747">
    <property type="term" value="F:acyltransferase activity, transferring groups other than amino-acyl groups"/>
    <property type="evidence" value="ECO:0007669"/>
    <property type="project" value="InterPro"/>
</dbReference>
<dbReference type="Proteomes" id="UP000056750">
    <property type="component" value="Chromosome"/>
</dbReference>
<keyword evidence="1 5" id="KW-0808">Transferase</keyword>
<organism evidence="5 7">
    <name type="scientific">Alteromonas stellipolaris</name>
    <dbReference type="NCBI Taxonomy" id="233316"/>
    <lineage>
        <taxon>Bacteria</taxon>
        <taxon>Pseudomonadati</taxon>
        <taxon>Pseudomonadota</taxon>
        <taxon>Gammaproteobacteria</taxon>
        <taxon>Alteromonadales</taxon>
        <taxon>Alteromonadaceae</taxon>
        <taxon>Alteromonas/Salinimonas group</taxon>
        <taxon>Alteromonas</taxon>
    </lineage>
</organism>
<dbReference type="KEGG" id="asq:AVL57_13845"/>
<dbReference type="SUPFAM" id="SSF55729">
    <property type="entry name" value="Acyl-CoA N-acyltransferases (Nat)"/>
    <property type="match status" value="1"/>
</dbReference>
<dbReference type="Pfam" id="PF13420">
    <property type="entry name" value="Acetyltransf_4"/>
    <property type="match status" value="1"/>
</dbReference>
<dbReference type="AlphaFoldDB" id="A0AAW7Z545"/>
<dbReference type="PROSITE" id="PS51186">
    <property type="entry name" value="GNAT"/>
    <property type="match status" value="1"/>
</dbReference>
<dbReference type="CDD" id="cd04301">
    <property type="entry name" value="NAT_SF"/>
    <property type="match status" value="1"/>
</dbReference>
<evidence type="ECO:0000313" key="6">
    <source>
        <dbReference type="Proteomes" id="UP000056750"/>
    </source>
</evidence>
<proteinExistence type="predicted"/>
<reference evidence="4 6" key="1">
    <citation type="submission" date="2015-12" db="EMBL/GenBank/DDBJ databases">
        <title>Intraspecies pangenome expansion in the marine bacterium Alteromonas.</title>
        <authorList>
            <person name="Lopez-Perez M."/>
            <person name="Rodriguez-Valera F."/>
        </authorList>
    </citation>
    <scope>NUCLEOTIDE SEQUENCE [LARGE SCALE GENOMIC DNA]</scope>
    <source>
        <strain evidence="4 6">LMG 21861</strain>
    </source>
</reference>
<evidence type="ECO:0000313" key="4">
    <source>
        <dbReference type="EMBL" id="AMJ76446.1"/>
    </source>
</evidence>
<reference evidence="5" key="2">
    <citation type="submission" date="2023-07" db="EMBL/GenBank/DDBJ databases">
        <title>Genome content predicts the carbon catabolic preferences of heterotrophic bacteria.</title>
        <authorList>
            <person name="Gralka M."/>
        </authorList>
    </citation>
    <scope>NUCLEOTIDE SEQUENCE</scope>
    <source>
        <strain evidence="5">F2M12</strain>
    </source>
</reference>
<dbReference type="EMBL" id="JAUOQI010000004">
    <property type="protein sequence ID" value="MDO6577352.1"/>
    <property type="molecule type" value="Genomic_DNA"/>
</dbReference>
<dbReference type="PANTHER" id="PTHR43072">
    <property type="entry name" value="N-ACETYLTRANSFERASE"/>
    <property type="match status" value="1"/>
</dbReference>